<proteinExistence type="predicted"/>
<feature type="domain" description="Di19 zinc-binding" evidence="1">
    <location>
        <begin position="81"/>
        <end position="110"/>
    </location>
</feature>
<organism evidence="2 3">
    <name type="scientific">Rhododendron griersonianum</name>
    <dbReference type="NCBI Taxonomy" id="479676"/>
    <lineage>
        <taxon>Eukaryota</taxon>
        <taxon>Viridiplantae</taxon>
        <taxon>Streptophyta</taxon>
        <taxon>Embryophyta</taxon>
        <taxon>Tracheophyta</taxon>
        <taxon>Spermatophyta</taxon>
        <taxon>Magnoliopsida</taxon>
        <taxon>eudicotyledons</taxon>
        <taxon>Gunneridae</taxon>
        <taxon>Pentapetalae</taxon>
        <taxon>asterids</taxon>
        <taxon>Ericales</taxon>
        <taxon>Ericaceae</taxon>
        <taxon>Ericoideae</taxon>
        <taxon>Rhodoreae</taxon>
        <taxon>Rhododendron</taxon>
    </lineage>
</organism>
<dbReference type="Proteomes" id="UP000823749">
    <property type="component" value="Chromosome 12"/>
</dbReference>
<dbReference type="GO" id="GO:0030130">
    <property type="term" value="C:clathrin coat of trans-Golgi network vesicle"/>
    <property type="evidence" value="ECO:0007669"/>
    <property type="project" value="InterPro"/>
</dbReference>
<dbReference type="InterPro" id="IPR016025">
    <property type="entry name" value="Clathrin_H-chain_N"/>
</dbReference>
<dbReference type="Pfam" id="PF05605">
    <property type="entry name" value="zf-Di19"/>
    <property type="match status" value="1"/>
</dbReference>
<dbReference type="AlphaFoldDB" id="A0AAV6I157"/>
<reference evidence="2" key="1">
    <citation type="submission" date="2020-08" db="EMBL/GenBank/DDBJ databases">
        <title>Plant Genome Project.</title>
        <authorList>
            <person name="Zhang R.-G."/>
        </authorList>
    </citation>
    <scope>NUCLEOTIDE SEQUENCE</scope>
    <source>
        <strain evidence="2">WSP0</strain>
        <tissue evidence="2">Leaf</tissue>
    </source>
</reference>
<evidence type="ECO:0000259" key="1">
    <source>
        <dbReference type="Pfam" id="PF05605"/>
    </source>
</evidence>
<dbReference type="PANTHER" id="PTHR31875">
    <property type="entry name" value="PROTEIN DEHYDRATION-INDUCED 19"/>
    <property type="match status" value="1"/>
</dbReference>
<dbReference type="InterPro" id="IPR008598">
    <property type="entry name" value="Di19_Zn-bd"/>
</dbReference>
<keyword evidence="3" id="KW-1185">Reference proteome</keyword>
<comment type="caution">
    <text evidence="2">The sequence shown here is derived from an EMBL/GenBank/DDBJ whole genome shotgun (WGS) entry which is preliminary data.</text>
</comment>
<sequence length="179" mass="19731">MLGLVTQTSVYHWFIEGESEPAKMFDRMANLANNQIITADVILPKNGWVHKAAAKRQDNEGVCVCADVYDEVDGEESSRLEFMFPFCAEDYDVVGICCHIDEEHAVEVKNGELGDMALVEGKMASIPFHTRFLPSTDLVVESPPQPPLTTTNNHQLLPPPAPTASVASANHQVPPLFRI</sequence>
<evidence type="ECO:0000313" key="3">
    <source>
        <dbReference type="Proteomes" id="UP000823749"/>
    </source>
</evidence>
<dbReference type="EMBL" id="JACTNZ010000012">
    <property type="protein sequence ID" value="KAG5521345.1"/>
    <property type="molecule type" value="Genomic_DNA"/>
</dbReference>
<dbReference type="GO" id="GO:0006886">
    <property type="term" value="P:intracellular protein transport"/>
    <property type="evidence" value="ECO:0007669"/>
    <property type="project" value="InterPro"/>
</dbReference>
<dbReference type="GO" id="GO:0016192">
    <property type="term" value="P:vesicle-mediated transport"/>
    <property type="evidence" value="ECO:0007669"/>
    <property type="project" value="InterPro"/>
</dbReference>
<name>A0AAV6I157_9ERIC</name>
<evidence type="ECO:0000313" key="2">
    <source>
        <dbReference type="EMBL" id="KAG5521345.1"/>
    </source>
</evidence>
<gene>
    <name evidence="2" type="ORF">RHGRI_033788</name>
</gene>
<dbReference type="PANTHER" id="PTHR31875:SF6">
    <property type="entry name" value="PROTEIN DEHYDRATION-INDUCED 19"/>
    <property type="match status" value="1"/>
</dbReference>
<dbReference type="SUPFAM" id="SSF50989">
    <property type="entry name" value="Clathrin heavy-chain terminal domain"/>
    <property type="match status" value="1"/>
</dbReference>
<accession>A0AAV6I157</accession>
<dbReference type="GO" id="GO:0005198">
    <property type="term" value="F:structural molecule activity"/>
    <property type="evidence" value="ECO:0007669"/>
    <property type="project" value="InterPro"/>
</dbReference>
<protein>
    <recommendedName>
        <fullName evidence="1">Di19 zinc-binding domain-containing protein</fullName>
    </recommendedName>
</protein>
<dbReference type="GO" id="GO:0030132">
    <property type="term" value="C:clathrin coat of coated pit"/>
    <property type="evidence" value="ECO:0007669"/>
    <property type="project" value="InterPro"/>
</dbReference>
<dbReference type="InterPro" id="IPR033347">
    <property type="entry name" value="Di19"/>
</dbReference>
<dbReference type="Gene3D" id="2.130.10.110">
    <property type="entry name" value="Clathrin heavy-chain terminal domain"/>
    <property type="match status" value="1"/>
</dbReference>